<dbReference type="PANTHER" id="PTHR42979:SF1">
    <property type="entry name" value="3-ISOPROPYLMALATE DEHYDROGENASE"/>
    <property type="match status" value="1"/>
</dbReference>
<evidence type="ECO:0000256" key="5">
    <source>
        <dbReference type="ARBA" id="ARBA00023002"/>
    </source>
</evidence>
<dbReference type="InterPro" id="IPR024084">
    <property type="entry name" value="IsoPropMal-DH-like_dom"/>
</dbReference>
<dbReference type="InterPro" id="IPR004429">
    <property type="entry name" value="Isopropylmalate_DH"/>
</dbReference>
<comment type="caution">
    <text evidence="9">The sequence shown here is derived from an EMBL/GenBank/DDBJ whole genome shotgun (WGS) entry which is preliminary data.</text>
</comment>
<dbReference type="PANTHER" id="PTHR42979">
    <property type="entry name" value="3-ISOPROPYLMALATE DEHYDROGENASE"/>
    <property type="match status" value="1"/>
</dbReference>
<dbReference type="Gene3D" id="3.40.718.10">
    <property type="entry name" value="Isopropylmalate Dehydrogenase"/>
    <property type="match status" value="1"/>
</dbReference>
<reference evidence="9 10" key="1">
    <citation type="journal article" date="2016" name="Nat. Commun.">
        <title>Thousands of microbial genomes shed light on interconnected biogeochemical processes in an aquifer system.</title>
        <authorList>
            <person name="Anantharaman K."/>
            <person name="Brown C.T."/>
            <person name="Hug L.A."/>
            <person name="Sharon I."/>
            <person name="Castelle C.J."/>
            <person name="Probst A.J."/>
            <person name="Thomas B.C."/>
            <person name="Singh A."/>
            <person name="Wilkins M.J."/>
            <person name="Karaoz U."/>
            <person name="Brodie E.L."/>
            <person name="Williams K.H."/>
            <person name="Hubbard S.S."/>
            <person name="Banfield J.F."/>
        </authorList>
    </citation>
    <scope>NUCLEOTIDE SEQUENCE [LARGE SCALE GENOMIC DNA]</scope>
</reference>
<evidence type="ECO:0000313" key="9">
    <source>
        <dbReference type="EMBL" id="OGW95837.1"/>
    </source>
</evidence>
<dbReference type="GO" id="GO:0003862">
    <property type="term" value="F:3-isopropylmalate dehydrogenase activity"/>
    <property type="evidence" value="ECO:0007669"/>
    <property type="project" value="InterPro"/>
</dbReference>
<evidence type="ECO:0000256" key="1">
    <source>
        <dbReference type="ARBA" id="ARBA00022430"/>
    </source>
</evidence>
<evidence type="ECO:0000256" key="6">
    <source>
        <dbReference type="ARBA" id="ARBA00023027"/>
    </source>
</evidence>
<dbReference type="AlphaFoldDB" id="A0A1G1KSD8"/>
<evidence type="ECO:0000313" key="10">
    <source>
        <dbReference type="Proteomes" id="UP000178187"/>
    </source>
</evidence>
<evidence type="ECO:0000256" key="4">
    <source>
        <dbReference type="ARBA" id="ARBA00022842"/>
    </source>
</evidence>
<sequence>MVLRLFLHNILKASDQVDHKILILPGDGIGKEIMAEARKVIDRIAGLGHFRFVSEEAMIGGCSIDRHGVPVCDDVLKRAKESDAILLGAVGGPKWDQVEYKLRPEQALLRLRGELGLYANLRPAVVDPSLMDSSTLKRDVIEGVDLLIVRELAGGIYFGKPKGIEKNPDERE</sequence>
<keyword evidence="1" id="KW-0432">Leucine biosynthesis</keyword>
<organism evidence="9 10">
    <name type="scientific">Candidatus Danuiimicrobium aquiferis</name>
    <dbReference type="NCBI Taxonomy" id="1801832"/>
    <lineage>
        <taxon>Bacteria</taxon>
        <taxon>Pseudomonadati</taxon>
        <taxon>Candidatus Omnitrophota</taxon>
        <taxon>Candidatus Danuiimicrobium</taxon>
    </lineage>
</organism>
<keyword evidence="2" id="KW-0028">Amino-acid biosynthesis</keyword>
<keyword evidence="5" id="KW-0560">Oxidoreductase</keyword>
<feature type="domain" description="Isopropylmalate dehydrogenase-like" evidence="8">
    <location>
        <begin position="20"/>
        <end position="172"/>
    </location>
</feature>
<dbReference type="SMART" id="SM01329">
    <property type="entry name" value="Iso_dh"/>
    <property type="match status" value="1"/>
</dbReference>
<dbReference type="GO" id="GO:0046872">
    <property type="term" value="F:metal ion binding"/>
    <property type="evidence" value="ECO:0007669"/>
    <property type="project" value="UniProtKB-KW"/>
</dbReference>
<evidence type="ECO:0000256" key="7">
    <source>
        <dbReference type="ARBA" id="ARBA00023304"/>
    </source>
</evidence>
<keyword evidence="7" id="KW-0100">Branched-chain amino acid biosynthesis</keyword>
<evidence type="ECO:0000259" key="8">
    <source>
        <dbReference type="SMART" id="SM01329"/>
    </source>
</evidence>
<evidence type="ECO:0000256" key="3">
    <source>
        <dbReference type="ARBA" id="ARBA00022723"/>
    </source>
</evidence>
<dbReference type="GO" id="GO:0009098">
    <property type="term" value="P:L-leucine biosynthetic process"/>
    <property type="evidence" value="ECO:0007669"/>
    <property type="project" value="UniProtKB-KW"/>
</dbReference>
<keyword evidence="4" id="KW-0460">Magnesium</keyword>
<dbReference type="Proteomes" id="UP000178187">
    <property type="component" value="Unassembled WGS sequence"/>
</dbReference>
<dbReference type="SUPFAM" id="SSF53659">
    <property type="entry name" value="Isocitrate/Isopropylmalate dehydrogenase-like"/>
    <property type="match status" value="1"/>
</dbReference>
<gene>
    <name evidence="9" type="ORF">A3G33_00395</name>
</gene>
<evidence type="ECO:0000256" key="2">
    <source>
        <dbReference type="ARBA" id="ARBA00022605"/>
    </source>
</evidence>
<proteinExistence type="predicted"/>
<protein>
    <recommendedName>
        <fullName evidence="8">Isopropylmalate dehydrogenase-like domain-containing protein</fullName>
    </recommendedName>
</protein>
<dbReference type="GO" id="GO:0005829">
    <property type="term" value="C:cytosol"/>
    <property type="evidence" value="ECO:0007669"/>
    <property type="project" value="TreeGrafter"/>
</dbReference>
<name>A0A1G1KSD8_9BACT</name>
<dbReference type="Pfam" id="PF00180">
    <property type="entry name" value="Iso_dh"/>
    <property type="match status" value="1"/>
</dbReference>
<accession>A0A1G1KSD8</accession>
<keyword evidence="3" id="KW-0479">Metal-binding</keyword>
<dbReference type="EMBL" id="MHFR01000057">
    <property type="protein sequence ID" value="OGW95837.1"/>
    <property type="molecule type" value="Genomic_DNA"/>
</dbReference>
<keyword evidence="6" id="KW-0520">NAD</keyword>